<dbReference type="SUPFAM" id="SSF89360">
    <property type="entry name" value="HesB-like domain"/>
    <property type="match status" value="1"/>
</dbReference>
<dbReference type="OrthoDB" id="5460919at2"/>
<dbReference type="InterPro" id="IPR035903">
    <property type="entry name" value="HesB-like_dom_sf"/>
</dbReference>
<sequence length="104" mass="11558">MIKVSEAAMQGLATFFEGKDVRPIRIQFAEDDCNGSGLLLTLDDYCSGDKYVTYNDLTFLINERLAEAAGDVYIDTSTTGFSVDCEKPVNKRYERTYGSRDCGS</sequence>
<dbReference type="EMBL" id="LT907975">
    <property type="protein sequence ID" value="SOB59558.1"/>
    <property type="molecule type" value="Genomic_DNA"/>
</dbReference>
<dbReference type="AlphaFoldDB" id="A0A2C8FAT1"/>
<evidence type="ECO:0000313" key="2">
    <source>
        <dbReference type="Proteomes" id="UP000219215"/>
    </source>
</evidence>
<reference evidence="2" key="1">
    <citation type="submission" date="2017-09" db="EMBL/GenBank/DDBJ databases">
        <authorList>
            <person name="Regsiter A."/>
            <person name="William W."/>
        </authorList>
    </citation>
    <scope>NUCLEOTIDE SEQUENCE [LARGE SCALE GENOMIC DNA]</scope>
    <source>
        <strain evidence="2">500-1</strain>
    </source>
</reference>
<proteinExistence type="predicted"/>
<protein>
    <submittedName>
        <fullName evidence="1">HesB/YadR/YfhF-family protein</fullName>
    </submittedName>
</protein>
<accession>A0A2C8FAT1</accession>
<dbReference type="Proteomes" id="UP000219215">
    <property type="component" value="Chromosome DPRO"/>
</dbReference>
<keyword evidence="2" id="KW-1185">Reference proteome</keyword>
<organism evidence="1 2">
    <name type="scientific">Pseudodesulfovibrio profundus</name>
    <dbReference type="NCBI Taxonomy" id="57320"/>
    <lineage>
        <taxon>Bacteria</taxon>
        <taxon>Pseudomonadati</taxon>
        <taxon>Thermodesulfobacteriota</taxon>
        <taxon>Desulfovibrionia</taxon>
        <taxon>Desulfovibrionales</taxon>
        <taxon>Desulfovibrionaceae</taxon>
    </lineage>
</organism>
<name>A0A2C8FAT1_9BACT</name>
<gene>
    <name evidence="1" type="ORF">DPRO_2649</name>
</gene>
<dbReference type="RefSeq" id="WP_097012419.1">
    <property type="nucleotide sequence ID" value="NZ_LT907975.1"/>
</dbReference>
<evidence type="ECO:0000313" key="1">
    <source>
        <dbReference type="EMBL" id="SOB59558.1"/>
    </source>
</evidence>
<dbReference type="KEGG" id="pprf:DPRO_2649"/>